<reference evidence="1 2" key="1">
    <citation type="submission" date="2013-08" db="EMBL/GenBank/DDBJ databases">
        <authorList>
            <person name="Weinstock G."/>
            <person name="Sodergren E."/>
            <person name="Wylie T."/>
            <person name="Fulton L."/>
            <person name="Fulton R."/>
            <person name="Fronick C."/>
            <person name="O'Laughlin M."/>
            <person name="Godfrey J."/>
            <person name="Miner T."/>
            <person name="Herter B."/>
            <person name="Appelbaum E."/>
            <person name="Cordes M."/>
            <person name="Lek S."/>
            <person name="Wollam A."/>
            <person name="Pepin K.H."/>
            <person name="Palsikar V.B."/>
            <person name="Mitreva M."/>
            <person name="Wilson R.K."/>
        </authorList>
    </citation>
    <scope>NUCLEOTIDE SEQUENCE [LARGE SCALE GENOMIC DNA]</scope>
    <source>
        <strain evidence="1 2">F0041</strain>
    </source>
</reference>
<name>U2CIG2_9BACE</name>
<dbReference type="Pfam" id="PF21983">
    <property type="entry name" value="NikA-like"/>
    <property type="match status" value="1"/>
</dbReference>
<dbReference type="OrthoDB" id="1014262at2"/>
<dbReference type="GeneID" id="99753965"/>
<accession>U2CIG2</accession>
<sequence length="138" mass="16215">MKPKTDKEKRNKTCLLRVRCSEEEKARIQKRSERTGKKLSEFCREALLTGEIVAVPQLGEHEREAIRVLQRVSYFFSHISNLIKTKDPSWVAIAKNLSCISLHAFERFYSPRYRITDEIYDVLNMKRNDSEVQSHSAR</sequence>
<dbReference type="HOGENOM" id="CLU_1823601_0_0_10"/>
<dbReference type="RefSeq" id="WP_021646146.1">
    <property type="nucleotide sequence ID" value="NZ_KE993135.1"/>
</dbReference>
<dbReference type="EMBL" id="AWSV01000140">
    <property type="protein sequence ID" value="ERI83843.1"/>
    <property type="molecule type" value="Genomic_DNA"/>
</dbReference>
<dbReference type="PATRIC" id="fig|1321819.3.peg.2401"/>
<proteinExistence type="predicted"/>
<evidence type="ECO:0000313" key="1">
    <source>
        <dbReference type="EMBL" id="ERI83843.1"/>
    </source>
</evidence>
<dbReference type="Proteomes" id="UP000016496">
    <property type="component" value="Unassembled WGS sequence"/>
</dbReference>
<comment type="caution">
    <text evidence="1">The sequence shown here is derived from an EMBL/GenBank/DDBJ whole genome shotgun (WGS) entry which is preliminary data.</text>
</comment>
<organism evidence="1 2">
    <name type="scientific">Bacteroides pyogenes F0041</name>
    <dbReference type="NCBI Taxonomy" id="1321819"/>
    <lineage>
        <taxon>Bacteria</taxon>
        <taxon>Pseudomonadati</taxon>
        <taxon>Bacteroidota</taxon>
        <taxon>Bacteroidia</taxon>
        <taxon>Bacteroidales</taxon>
        <taxon>Bacteroidaceae</taxon>
        <taxon>Bacteroides</taxon>
    </lineage>
</organism>
<evidence type="ECO:0008006" key="3">
    <source>
        <dbReference type="Google" id="ProtNLM"/>
    </source>
</evidence>
<dbReference type="AlphaFoldDB" id="U2CIG2"/>
<evidence type="ECO:0000313" key="2">
    <source>
        <dbReference type="Proteomes" id="UP000016496"/>
    </source>
</evidence>
<protein>
    <recommendedName>
        <fullName evidence="3">Ribbon-helix-helix protein, CopG family</fullName>
    </recommendedName>
</protein>
<gene>
    <name evidence="1" type="ORF">HMPREF1981_02600</name>
</gene>
<dbReference type="InterPro" id="IPR053842">
    <property type="entry name" value="NikA-like"/>
</dbReference>